<keyword evidence="3 5" id="KW-0238">DNA-binding</keyword>
<dbReference type="InterPro" id="IPR002104">
    <property type="entry name" value="Integrase_catalytic"/>
</dbReference>
<evidence type="ECO:0000313" key="8">
    <source>
        <dbReference type="EMBL" id="OAI19725.1"/>
    </source>
</evidence>
<evidence type="ECO:0000256" key="5">
    <source>
        <dbReference type="PROSITE-ProRule" id="PRU01248"/>
    </source>
</evidence>
<dbReference type="InterPro" id="IPR011010">
    <property type="entry name" value="DNA_brk_join_enz"/>
</dbReference>
<comment type="similarity">
    <text evidence="1">Belongs to the 'phage' integrase family.</text>
</comment>
<evidence type="ECO:0000256" key="1">
    <source>
        <dbReference type="ARBA" id="ARBA00008857"/>
    </source>
</evidence>
<reference evidence="8 9" key="1">
    <citation type="submission" date="2016-03" db="EMBL/GenBank/DDBJ databases">
        <authorList>
            <person name="Ploux O."/>
        </authorList>
    </citation>
    <scope>NUCLEOTIDE SEQUENCE [LARGE SCALE GENOMIC DNA]</scope>
    <source>
        <strain evidence="8 9">R-45378</strain>
    </source>
</reference>
<dbReference type="Gene3D" id="1.10.150.130">
    <property type="match status" value="1"/>
</dbReference>
<dbReference type="EMBL" id="LUUJ01000046">
    <property type="protein sequence ID" value="OAI19725.1"/>
    <property type="molecule type" value="Genomic_DNA"/>
</dbReference>
<dbReference type="InterPro" id="IPR010998">
    <property type="entry name" value="Integrase_recombinase_N"/>
</dbReference>
<comment type="caution">
    <text evidence="8">The sequence shown here is derived from an EMBL/GenBank/DDBJ whole genome shotgun (WGS) entry which is preliminary data.</text>
</comment>
<dbReference type="PANTHER" id="PTHR30349">
    <property type="entry name" value="PHAGE INTEGRASE-RELATED"/>
    <property type="match status" value="1"/>
</dbReference>
<sequence>MTFGDILDEYLMKWSGEDPSHGIRLAHWRRELCTYKIANTSTALIRQKLKKFQNGECKRGNGKLLPKTRAPATVVRYRNILSGVFRYAIQEGYALSNPVSKVPCPAVDNKRVRYLSDDERDKLFEVCKICAWPCLYPLIQLATCTGMRKSEMLNLKWRDIDFEQGLAFLTTTKMANHASHRFQPRHYRRIYQRQVGAALSKDQTACAAVTA</sequence>
<dbReference type="PANTHER" id="PTHR30349:SF64">
    <property type="entry name" value="PROPHAGE INTEGRASE INTD-RELATED"/>
    <property type="match status" value="1"/>
</dbReference>
<dbReference type="InterPro" id="IPR050090">
    <property type="entry name" value="Tyrosine_recombinase_XerCD"/>
</dbReference>
<protein>
    <recommendedName>
        <fullName evidence="10">Tyr recombinase domain-containing protein</fullName>
    </recommendedName>
</protein>
<evidence type="ECO:0000259" key="6">
    <source>
        <dbReference type="PROSITE" id="PS51898"/>
    </source>
</evidence>
<accession>A0A177NP34</accession>
<feature type="domain" description="Core-binding (CB)" evidence="7">
    <location>
        <begin position="1"/>
        <end position="89"/>
    </location>
</feature>
<dbReference type="InterPro" id="IPR013762">
    <property type="entry name" value="Integrase-like_cat_sf"/>
</dbReference>
<dbReference type="SUPFAM" id="SSF56349">
    <property type="entry name" value="DNA breaking-rejoining enzymes"/>
    <property type="match status" value="1"/>
</dbReference>
<gene>
    <name evidence="8" type="ORF">A1507_06610</name>
</gene>
<dbReference type="Proteomes" id="UP000077857">
    <property type="component" value="Unassembled WGS sequence"/>
</dbReference>
<dbReference type="PROSITE" id="PS51898">
    <property type="entry name" value="TYR_RECOMBINASE"/>
    <property type="match status" value="1"/>
</dbReference>
<evidence type="ECO:0000259" key="7">
    <source>
        <dbReference type="PROSITE" id="PS51900"/>
    </source>
</evidence>
<dbReference type="GO" id="GO:0003677">
    <property type="term" value="F:DNA binding"/>
    <property type="evidence" value="ECO:0007669"/>
    <property type="project" value="UniProtKB-UniRule"/>
</dbReference>
<evidence type="ECO:0000256" key="2">
    <source>
        <dbReference type="ARBA" id="ARBA00022908"/>
    </source>
</evidence>
<keyword evidence="4" id="KW-0233">DNA recombination</keyword>
<dbReference type="AlphaFoldDB" id="A0A177NP34"/>
<evidence type="ECO:0000256" key="4">
    <source>
        <dbReference type="ARBA" id="ARBA00023172"/>
    </source>
</evidence>
<evidence type="ECO:0000313" key="9">
    <source>
        <dbReference type="Proteomes" id="UP000077857"/>
    </source>
</evidence>
<organism evidence="8 9">
    <name type="scientific">Methylomonas koyamae</name>
    <dbReference type="NCBI Taxonomy" id="702114"/>
    <lineage>
        <taxon>Bacteria</taxon>
        <taxon>Pseudomonadati</taxon>
        <taxon>Pseudomonadota</taxon>
        <taxon>Gammaproteobacteria</taxon>
        <taxon>Methylococcales</taxon>
        <taxon>Methylococcaceae</taxon>
        <taxon>Methylomonas</taxon>
    </lineage>
</organism>
<dbReference type="Gene3D" id="1.10.443.10">
    <property type="entry name" value="Intergrase catalytic core"/>
    <property type="match status" value="1"/>
</dbReference>
<name>A0A177NP34_9GAMM</name>
<dbReference type="PROSITE" id="PS51900">
    <property type="entry name" value="CB"/>
    <property type="match status" value="1"/>
</dbReference>
<dbReference type="InterPro" id="IPR044068">
    <property type="entry name" value="CB"/>
</dbReference>
<dbReference type="GO" id="GO:0006310">
    <property type="term" value="P:DNA recombination"/>
    <property type="evidence" value="ECO:0007669"/>
    <property type="project" value="UniProtKB-KW"/>
</dbReference>
<feature type="domain" description="Tyr recombinase" evidence="6">
    <location>
        <begin position="110"/>
        <end position="211"/>
    </location>
</feature>
<evidence type="ECO:0000256" key="3">
    <source>
        <dbReference type="ARBA" id="ARBA00023125"/>
    </source>
</evidence>
<dbReference type="Pfam" id="PF00589">
    <property type="entry name" value="Phage_integrase"/>
    <property type="match status" value="1"/>
</dbReference>
<keyword evidence="2" id="KW-0229">DNA integration</keyword>
<proteinExistence type="inferred from homology"/>
<evidence type="ECO:0008006" key="10">
    <source>
        <dbReference type="Google" id="ProtNLM"/>
    </source>
</evidence>
<dbReference type="GO" id="GO:0015074">
    <property type="term" value="P:DNA integration"/>
    <property type="evidence" value="ECO:0007669"/>
    <property type="project" value="UniProtKB-KW"/>
</dbReference>